<gene>
    <name evidence="4" type="ORF">CBQ26_00615</name>
</gene>
<sequence length="482" mass="49747">MTMTTKTRSPTHLSGVTALIANGRWAIKGDQLQDIVTGFSAYLAGHGPSEDTLRELRAAREGRAAATQDAQDATPSVAIIPLHGTIFPRGSMMVWMCGAVDPHTFADRVRAAAQDPAVTSIIIDIDSGGGAVSGIDVAAQAVAEAAQAKTVTAIANTMACSAAYWIGAQATEFIVTPAGEVGSIGVIGTHTDQTAALEGEGLKVTYVRSTERKALGQPAEAMDGTVLAQWQAEMATVHDLFVQAVAAGRNVSVAKASTWATGDVWFGDGAVTAGLADRVGTLNDIITEHLQAATPQPAPTLRLGRSASAEDPHQEDTVLITVKDRTGKTHTLDTTTDAAQTDAQTLTATLESGAYEAGIQAQRELTAAALGVEVNDLTADRLTQLRAQAADGAAYRASLIEKVEALATSVYGADATAAIERAARLASKADTADLPGMIDDLTAQKSALYPAGRQSKPDAGAPPQADDTKPAAPAVPPTAFNF</sequence>
<dbReference type="Proteomes" id="UP000197208">
    <property type="component" value="Unassembled WGS sequence"/>
</dbReference>
<dbReference type="PANTHER" id="PTHR42987">
    <property type="entry name" value="PEPTIDASE S49"/>
    <property type="match status" value="1"/>
</dbReference>
<protein>
    <recommendedName>
        <fullName evidence="3">Peptidase S49 domain-containing protein</fullName>
    </recommendedName>
</protein>
<dbReference type="InterPro" id="IPR033855">
    <property type="entry name" value="Protein_C"/>
</dbReference>
<organism evidence="4 5">
    <name type="scientific">Deinococcus indicus</name>
    <dbReference type="NCBI Taxonomy" id="223556"/>
    <lineage>
        <taxon>Bacteria</taxon>
        <taxon>Thermotogati</taxon>
        <taxon>Deinococcota</taxon>
        <taxon>Deinococci</taxon>
        <taxon>Deinococcales</taxon>
        <taxon>Deinococcaceae</taxon>
        <taxon>Deinococcus</taxon>
    </lineage>
</organism>
<dbReference type="GO" id="GO:0006508">
    <property type="term" value="P:proteolysis"/>
    <property type="evidence" value="ECO:0007669"/>
    <property type="project" value="InterPro"/>
</dbReference>
<dbReference type="InterPro" id="IPR029045">
    <property type="entry name" value="ClpP/crotonase-like_dom_sf"/>
</dbReference>
<dbReference type="PANTHER" id="PTHR42987:SF4">
    <property type="entry name" value="PROTEASE SOHB-RELATED"/>
    <property type="match status" value="1"/>
</dbReference>
<proteinExistence type="inferred from homology"/>
<reference evidence="4 5" key="1">
    <citation type="submission" date="2017-05" db="EMBL/GenBank/DDBJ databases">
        <title>De novo genome assembly of Deniococcus indicus strain DR1.</title>
        <authorList>
            <person name="Chauhan D."/>
            <person name="Yennamalli R.M."/>
            <person name="Priyadarshini R."/>
        </authorList>
    </citation>
    <scope>NUCLEOTIDE SEQUENCE [LARGE SCALE GENOMIC DNA]</scope>
    <source>
        <strain evidence="4 5">DR1</strain>
    </source>
</reference>
<dbReference type="GO" id="GO:0008233">
    <property type="term" value="F:peptidase activity"/>
    <property type="evidence" value="ECO:0007669"/>
    <property type="project" value="InterPro"/>
</dbReference>
<evidence type="ECO:0000256" key="2">
    <source>
        <dbReference type="SAM" id="MobiDB-lite"/>
    </source>
</evidence>
<comment type="caution">
    <text evidence="4">The sequence shown here is derived from an EMBL/GenBank/DDBJ whole genome shotgun (WGS) entry which is preliminary data.</text>
</comment>
<dbReference type="EMBL" id="NHMK01000003">
    <property type="protein sequence ID" value="OWL98995.1"/>
    <property type="molecule type" value="Genomic_DNA"/>
</dbReference>
<evidence type="ECO:0000259" key="3">
    <source>
        <dbReference type="Pfam" id="PF01343"/>
    </source>
</evidence>
<feature type="domain" description="Peptidase S49" evidence="3">
    <location>
        <begin position="146"/>
        <end position="290"/>
    </location>
</feature>
<dbReference type="CDD" id="cd07022">
    <property type="entry name" value="S49_Sppa_36K_type"/>
    <property type="match status" value="1"/>
</dbReference>
<keyword evidence="5" id="KW-1185">Reference proteome</keyword>
<dbReference type="Pfam" id="PF01343">
    <property type="entry name" value="Peptidase_S49"/>
    <property type="match status" value="1"/>
</dbReference>
<dbReference type="SUPFAM" id="SSF52096">
    <property type="entry name" value="ClpP/crotonase"/>
    <property type="match status" value="1"/>
</dbReference>
<evidence type="ECO:0000256" key="1">
    <source>
        <dbReference type="ARBA" id="ARBA00008683"/>
    </source>
</evidence>
<dbReference type="AlphaFoldDB" id="A0A246BTJ0"/>
<feature type="region of interest" description="Disordered" evidence="2">
    <location>
        <begin position="446"/>
        <end position="482"/>
    </location>
</feature>
<dbReference type="Gene3D" id="3.90.226.10">
    <property type="entry name" value="2-enoyl-CoA Hydratase, Chain A, domain 1"/>
    <property type="match status" value="1"/>
</dbReference>
<dbReference type="InterPro" id="IPR002142">
    <property type="entry name" value="Peptidase_S49"/>
</dbReference>
<accession>A0A246BTJ0</accession>
<name>A0A246BTJ0_9DEIO</name>
<dbReference type="Gene3D" id="6.20.330.10">
    <property type="match status" value="1"/>
</dbReference>
<evidence type="ECO:0000313" key="4">
    <source>
        <dbReference type="EMBL" id="OWL98995.1"/>
    </source>
</evidence>
<evidence type="ECO:0000313" key="5">
    <source>
        <dbReference type="Proteomes" id="UP000197208"/>
    </source>
</evidence>
<comment type="similarity">
    <text evidence="1">Belongs to the peptidase S49 family.</text>
</comment>